<feature type="region of interest" description="Disordered" evidence="1">
    <location>
        <begin position="12"/>
        <end position="31"/>
    </location>
</feature>
<sequence>MSTKGTLAAVPHTYDRAAPSSGDGASSVRQGRSRPVVEVEIFTDERYLATPPRDRVMWDFYPRKPLFWDNSNVKLMFPSSAVDLCGDFILLRVGRCVVPPLHGSNLKWLRRPRAWALGAARPSLAGGFFLECAGILERELTLLILKKGGFRRLIVGLGCAGNQNQVEGLEIGSVYGVLTAPGDFGSGGLP</sequence>
<dbReference type="EMBL" id="BGZK01000499">
    <property type="protein sequence ID" value="GBP47310.1"/>
    <property type="molecule type" value="Genomic_DNA"/>
</dbReference>
<organism evidence="2 3">
    <name type="scientific">Eumeta variegata</name>
    <name type="common">Bagworm moth</name>
    <name type="synonym">Eumeta japonica</name>
    <dbReference type="NCBI Taxonomy" id="151549"/>
    <lineage>
        <taxon>Eukaryota</taxon>
        <taxon>Metazoa</taxon>
        <taxon>Ecdysozoa</taxon>
        <taxon>Arthropoda</taxon>
        <taxon>Hexapoda</taxon>
        <taxon>Insecta</taxon>
        <taxon>Pterygota</taxon>
        <taxon>Neoptera</taxon>
        <taxon>Endopterygota</taxon>
        <taxon>Lepidoptera</taxon>
        <taxon>Glossata</taxon>
        <taxon>Ditrysia</taxon>
        <taxon>Tineoidea</taxon>
        <taxon>Psychidae</taxon>
        <taxon>Oiketicinae</taxon>
        <taxon>Eumeta</taxon>
    </lineage>
</organism>
<evidence type="ECO:0000313" key="3">
    <source>
        <dbReference type="Proteomes" id="UP000299102"/>
    </source>
</evidence>
<protein>
    <submittedName>
        <fullName evidence="2">Uncharacterized protein</fullName>
    </submittedName>
</protein>
<proteinExistence type="predicted"/>
<evidence type="ECO:0000256" key="1">
    <source>
        <dbReference type="SAM" id="MobiDB-lite"/>
    </source>
</evidence>
<dbReference type="AlphaFoldDB" id="A0A4C1W8T4"/>
<accession>A0A4C1W8T4</accession>
<dbReference type="Proteomes" id="UP000299102">
    <property type="component" value="Unassembled WGS sequence"/>
</dbReference>
<gene>
    <name evidence="2" type="ORF">EVAR_38076_1</name>
</gene>
<keyword evidence="3" id="KW-1185">Reference proteome</keyword>
<reference evidence="2 3" key="1">
    <citation type="journal article" date="2019" name="Commun. Biol.">
        <title>The bagworm genome reveals a unique fibroin gene that provides high tensile strength.</title>
        <authorList>
            <person name="Kono N."/>
            <person name="Nakamura H."/>
            <person name="Ohtoshi R."/>
            <person name="Tomita M."/>
            <person name="Numata K."/>
            <person name="Arakawa K."/>
        </authorList>
    </citation>
    <scope>NUCLEOTIDE SEQUENCE [LARGE SCALE GENOMIC DNA]</scope>
</reference>
<evidence type="ECO:0000313" key="2">
    <source>
        <dbReference type="EMBL" id="GBP47310.1"/>
    </source>
</evidence>
<name>A0A4C1W8T4_EUMVA</name>
<comment type="caution">
    <text evidence="2">The sequence shown here is derived from an EMBL/GenBank/DDBJ whole genome shotgun (WGS) entry which is preliminary data.</text>
</comment>